<protein>
    <submittedName>
        <fullName evidence="4">Ribosome assembly RNA-binding protein YhbY</fullName>
    </submittedName>
</protein>
<accession>A0A7G9G4R0</accession>
<evidence type="ECO:0000259" key="3">
    <source>
        <dbReference type="PROSITE" id="PS51295"/>
    </source>
</evidence>
<gene>
    <name evidence="4" type="primary">yhbY</name>
    <name evidence="4" type="ORF">H9Q78_01055</name>
</gene>
<evidence type="ECO:0000313" key="4">
    <source>
        <dbReference type="EMBL" id="QNM05792.1"/>
    </source>
</evidence>
<dbReference type="Gene3D" id="3.30.110.60">
    <property type="entry name" value="YhbY-like"/>
    <property type="match status" value="1"/>
</dbReference>
<keyword evidence="5" id="KW-1185">Reference proteome</keyword>
<dbReference type="SMART" id="SM01103">
    <property type="entry name" value="CRS1_YhbY"/>
    <property type="match status" value="1"/>
</dbReference>
<dbReference type="PANTHER" id="PTHR40065">
    <property type="entry name" value="RNA-BINDING PROTEIN YHBY"/>
    <property type="match status" value="1"/>
</dbReference>
<dbReference type="InterPro" id="IPR035920">
    <property type="entry name" value="YhbY-like_sf"/>
</dbReference>
<dbReference type="InterPro" id="IPR017924">
    <property type="entry name" value="RNA-binding_YhbY"/>
</dbReference>
<dbReference type="PANTHER" id="PTHR40065:SF3">
    <property type="entry name" value="RNA-BINDING PROTEIN YHBY"/>
    <property type="match status" value="1"/>
</dbReference>
<dbReference type="GO" id="GO:0003723">
    <property type="term" value="F:RNA binding"/>
    <property type="evidence" value="ECO:0007669"/>
    <property type="project" value="UniProtKB-UniRule"/>
</dbReference>
<keyword evidence="1 2" id="KW-0694">RNA-binding</keyword>
<evidence type="ECO:0000313" key="5">
    <source>
        <dbReference type="Proteomes" id="UP000515823"/>
    </source>
</evidence>
<name>A0A7G9G4R0_9FIRM</name>
<dbReference type="RefSeq" id="WP_249303039.1">
    <property type="nucleotide sequence ID" value="NZ_CP060634.1"/>
</dbReference>
<evidence type="ECO:0000256" key="1">
    <source>
        <dbReference type="ARBA" id="ARBA00022884"/>
    </source>
</evidence>
<dbReference type="SUPFAM" id="SSF75471">
    <property type="entry name" value="YhbY-like"/>
    <property type="match status" value="1"/>
</dbReference>
<evidence type="ECO:0000256" key="2">
    <source>
        <dbReference type="PROSITE-ProRule" id="PRU00626"/>
    </source>
</evidence>
<proteinExistence type="predicted"/>
<dbReference type="Proteomes" id="UP000515823">
    <property type="component" value="Chromosome"/>
</dbReference>
<dbReference type="EMBL" id="CP060634">
    <property type="protein sequence ID" value="QNM05792.1"/>
    <property type="molecule type" value="Genomic_DNA"/>
</dbReference>
<dbReference type="Pfam" id="PF01985">
    <property type="entry name" value="CRS1_YhbY"/>
    <property type="match status" value="1"/>
</dbReference>
<dbReference type="InterPro" id="IPR001890">
    <property type="entry name" value="RNA-binding_CRM"/>
</dbReference>
<feature type="domain" description="CRM" evidence="3">
    <location>
        <begin position="1"/>
        <end position="95"/>
    </location>
</feature>
<organism evidence="4 5">
    <name type="scientific">Qiania dongpingensis</name>
    <dbReference type="NCBI Taxonomy" id="2763669"/>
    <lineage>
        <taxon>Bacteria</taxon>
        <taxon>Bacillati</taxon>
        <taxon>Bacillota</taxon>
        <taxon>Clostridia</taxon>
        <taxon>Lachnospirales</taxon>
        <taxon>Lachnospiraceae</taxon>
        <taxon>Qiania</taxon>
    </lineage>
</organism>
<reference evidence="4 5" key="1">
    <citation type="submission" date="2020-08" db="EMBL/GenBank/DDBJ databases">
        <authorList>
            <person name="Liu C."/>
            <person name="Sun Q."/>
        </authorList>
    </citation>
    <scope>NUCLEOTIDE SEQUENCE [LARGE SCALE GENOMIC DNA]</scope>
    <source>
        <strain evidence="4 5">NSJ-38</strain>
    </source>
</reference>
<dbReference type="PROSITE" id="PS51295">
    <property type="entry name" value="CRM"/>
    <property type="match status" value="1"/>
</dbReference>
<dbReference type="InterPro" id="IPR051925">
    <property type="entry name" value="RNA-binding_domain"/>
</dbReference>
<dbReference type="KEGG" id="qdo:H9Q78_01055"/>
<dbReference type="AlphaFoldDB" id="A0A7G9G4R0"/>
<sequence length="96" mass="10840">MNSRQRAYLKSLAMTIDPVMQIGKSSLTPEITEAVSEALEARELVKVNVLKNCLDDPRMIAEALAERTRSQVVQVIGKKIVLYRESKTKKKLELPK</sequence>
<dbReference type="NCBIfam" id="TIGR00253">
    <property type="entry name" value="RNA_bind_YhbY"/>
    <property type="match status" value="1"/>
</dbReference>